<organism evidence="1 2">
    <name type="scientific">Phytohabitans rumicis</name>
    <dbReference type="NCBI Taxonomy" id="1076125"/>
    <lineage>
        <taxon>Bacteria</taxon>
        <taxon>Bacillati</taxon>
        <taxon>Actinomycetota</taxon>
        <taxon>Actinomycetes</taxon>
        <taxon>Micromonosporales</taxon>
        <taxon>Micromonosporaceae</taxon>
    </lineage>
</organism>
<sequence>MPEAAESGCAPQPATARIRCARCGGTPTTAPRGRWWCPSCGSYLILDVDSSGWVSHAELDHRQRMAHNRRVVAVSARLAAAHLPEVRSLLPDGWSAATSQAISGATHTIAISPPVGAVDVSAYLSPPACDGEGGWSVRIHNRTQGVGFPLYTAGGAHAATYSTVLDAAAAAITALRCEIAE</sequence>
<reference evidence="1 2" key="2">
    <citation type="submission" date="2020-03" db="EMBL/GenBank/DDBJ databases">
        <authorList>
            <person name="Ichikawa N."/>
            <person name="Kimura A."/>
            <person name="Kitahashi Y."/>
            <person name="Uohara A."/>
        </authorList>
    </citation>
    <scope>NUCLEOTIDE SEQUENCE [LARGE SCALE GENOMIC DNA]</scope>
    <source>
        <strain evidence="1 2">NBRC 108638</strain>
    </source>
</reference>
<evidence type="ECO:0000313" key="2">
    <source>
        <dbReference type="Proteomes" id="UP000482960"/>
    </source>
</evidence>
<dbReference type="Proteomes" id="UP000482960">
    <property type="component" value="Unassembled WGS sequence"/>
</dbReference>
<reference evidence="1 2" key="1">
    <citation type="submission" date="2020-03" db="EMBL/GenBank/DDBJ databases">
        <title>Whole genome shotgun sequence of Phytohabitans rumicis NBRC 108638.</title>
        <authorList>
            <person name="Komaki H."/>
            <person name="Tamura T."/>
        </authorList>
    </citation>
    <scope>NUCLEOTIDE SEQUENCE [LARGE SCALE GENOMIC DNA]</scope>
    <source>
        <strain evidence="1 2">NBRC 108638</strain>
    </source>
</reference>
<dbReference type="AlphaFoldDB" id="A0A6V8LGT4"/>
<keyword evidence="2" id="KW-1185">Reference proteome</keyword>
<evidence type="ECO:0000313" key="1">
    <source>
        <dbReference type="EMBL" id="GFJ93326.1"/>
    </source>
</evidence>
<comment type="caution">
    <text evidence="1">The sequence shown here is derived from an EMBL/GenBank/DDBJ whole genome shotgun (WGS) entry which is preliminary data.</text>
</comment>
<proteinExistence type="predicted"/>
<dbReference type="EMBL" id="BLPG01000001">
    <property type="protein sequence ID" value="GFJ93326.1"/>
    <property type="molecule type" value="Genomic_DNA"/>
</dbReference>
<protein>
    <submittedName>
        <fullName evidence="1">Uncharacterized protein</fullName>
    </submittedName>
</protein>
<name>A0A6V8LGT4_9ACTN</name>
<gene>
    <name evidence="1" type="ORF">Prum_069680</name>
</gene>
<accession>A0A6V8LGT4</accession>